<keyword evidence="3" id="KW-0963">Cytoplasm</keyword>
<keyword evidence="17" id="KW-1185">Reference proteome</keyword>
<dbReference type="Pfam" id="PF00270">
    <property type="entry name" value="DEAD"/>
    <property type="match status" value="2"/>
</dbReference>
<keyword evidence="5" id="KW-0547">Nucleotide-binding</keyword>
<reference evidence="16" key="2">
    <citation type="submission" date="2020-05" db="UniProtKB">
        <authorList>
            <consortium name="EnsemblMetazoa"/>
        </authorList>
    </citation>
    <scope>IDENTIFICATION</scope>
    <source>
        <strain evidence="16">A-37</strain>
    </source>
</reference>
<evidence type="ECO:0000256" key="7">
    <source>
        <dbReference type="ARBA" id="ARBA00022801"/>
    </source>
</evidence>
<evidence type="ECO:0000313" key="16">
    <source>
        <dbReference type="EnsemblMetazoa" id="ACUA008875-PA"/>
    </source>
</evidence>
<evidence type="ECO:0000256" key="13">
    <source>
        <dbReference type="ARBA" id="ARBA00054527"/>
    </source>
</evidence>
<dbReference type="FunFam" id="2.60.40.150:FF:000272">
    <property type="entry name" value="Putative RNA helicase"/>
    <property type="match status" value="1"/>
</dbReference>
<dbReference type="InterPro" id="IPR035892">
    <property type="entry name" value="C2_domain_sf"/>
</dbReference>
<dbReference type="InterPro" id="IPR004179">
    <property type="entry name" value="Sec63-dom"/>
</dbReference>
<keyword evidence="4" id="KW-0677">Repeat</keyword>
<evidence type="ECO:0000256" key="12">
    <source>
        <dbReference type="ARBA" id="ARBA00023242"/>
    </source>
</evidence>
<evidence type="ECO:0000256" key="4">
    <source>
        <dbReference type="ARBA" id="ARBA00022737"/>
    </source>
</evidence>
<dbReference type="SMART" id="SM00487">
    <property type="entry name" value="DEXDc"/>
    <property type="match status" value="2"/>
</dbReference>
<dbReference type="CDD" id="cd18020">
    <property type="entry name" value="DEXHc_ASCC3_1"/>
    <property type="match status" value="1"/>
</dbReference>
<dbReference type="InterPro" id="IPR057842">
    <property type="entry name" value="WH_MER3"/>
</dbReference>
<feature type="domain" description="Helicase C-terminal" evidence="15">
    <location>
        <begin position="1550"/>
        <end position="1741"/>
    </location>
</feature>
<dbReference type="PROSITE" id="PS51194">
    <property type="entry name" value="HELICASE_CTER"/>
    <property type="match status" value="2"/>
</dbReference>
<organism evidence="16 17">
    <name type="scientific">Anopheles culicifacies</name>
    <dbReference type="NCBI Taxonomy" id="139723"/>
    <lineage>
        <taxon>Eukaryota</taxon>
        <taxon>Metazoa</taxon>
        <taxon>Ecdysozoa</taxon>
        <taxon>Arthropoda</taxon>
        <taxon>Hexapoda</taxon>
        <taxon>Insecta</taxon>
        <taxon>Pterygota</taxon>
        <taxon>Neoptera</taxon>
        <taxon>Endopterygota</taxon>
        <taxon>Diptera</taxon>
        <taxon>Nematocera</taxon>
        <taxon>Culicoidea</taxon>
        <taxon>Culicidae</taxon>
        <taxon>Anophelinae</taxon>
        <taxon>Anopheles</taxon>
        <taxon>culicifacies species complex</taxon>
    </lineage>
</organism>
<dbReference type="PIRSF" id="PIRSF039073">
    <property type="entry name" value="BRR2"/>
    <property type="match status" value="1"/>
</dbReference>
<feature type="domain" description="Helicase C-terminal" evidence="15">
    <location>
        <begin position="698"/>
        <end position="904"/>
    </location>
</feature>
<evidence type="ECO:0000256" key="2">
    <source>
        <dbReference type="ARBA" id="ARBA00004514"/>
    </source>
</evidence>
<dbReference type="PANTHER" id="PTHR47961:SF13">
    <property type="entry name" value="ACTIVATING SIGNAL COINTEGRATOR 1 COMPLEX SUBUNIT 3"/>
    <property type="match status" value="1"/>
</dbReference>
<dbReference type="FunFam" id="1.10.10.10:FF:000024">
    <property type="entry name" value="U5 small nuclear ribonucleoprotein helicase"/>
    <property type="match status" value="1"/>
</dbReference>
<dbReference type="Gene3D" id="2.60.40.150">
    <property type="entry name" value="C2 domain"/>
    <property type="match status" value="2"/>
</dbReference>
<keyword evidence="8" id="KW-0347">Helicase</keyword>
<dbReference type="GO" id="GO:0016787">
    <property type="term" value="F:hydrolase activity"/>
    <property type="evidence" value="ECO:0007669"/>
    <property type="project" value="UniProtKB-KW"/>
</dbReference>
<evidence type="ECO:0008006" key="18">
    <source>
        <dbReference type="Google" id="ProtNLM"/>
    </source>
</evidence>
<dbReference type="InterPro" id="IPR036388">
    <property type="entry name" value="WH-like_DNA-bd_sf"/>
</dbReference>
<dbReference type="Pfam" id="PF26582">
    <property type="entry name" value="ASCC3_N"/>
    <property type="match status" value="1"/>
</dbReference>
<dbReference type="InterPro" id="IPR036390">
    <property type="entry name" value="WH_DNA-bd_sf"/>
</dbReference>
<dbReference type="SMART" id="SM00973">
    <property type="entry name" value="Sec63"/>
    <property type="match status" value="2"/>
</dbReference>
<dbReference type="InterPro" id="IPR001650">
    <property type="entry name" value="Helicase_C-like"/>
</dbReference>
<evidence type="ECO:0000256" key="8">
    <source>
        <dbReference type="ARBA" id="ARBA00022806"/>
    </source>
</evidence>
<dbReference type="FunFam" id="1.10.3380.10:FF:000002">
    <property type="entry name" value="Activating signal cointegrator 1 complex subunit 3"/>
    <property type="match status" value="1"/>
</dbReference>
<dbReference type="SUPFAM" id="SSF46785">
    <property type="entry name" value="Winged helix' DNA-binding domain"/>
    <property type="match status" value="2"/>
</dbReference>
<dbReference type="SUPFAM" id="SSF81296">
    <property type="entry name" value="E set domains"/>
    <property type="match status" value="1"/>
</dbReference>
<feature type="domain" description="Helicase ATP-binding" evidence="14">
    <location>
        <begin position="1338"/>
        <end position="1513"/>
    </location>
</feature>
<reference evidence="17" key="1">
    <citation type="submission" date="2013-09" db="EMBL/GenBank/DDBJ databases">
        <title>The Genome Sequence of Anopheles culicifacies species A.</title>
        <authorList>
            <consortium name="The Broad Institute Genomics Platform"/>
            <person name="Neafsey D.E."/>
            <person name="Besansky N."/>
            <person name="Howell P."/>
            <person name="Walton C."/>
            <person name="Young S.K."/>
            <person name="Zeng Q."/>
            <person name="Gargeya S."/>
            <person name="Fitzgerald M."/>
            <person name="Haas B."/>
            <person name="Abouelleil A."/>
            <person name="Allen A.W."/>
            <person name="Alvarado L."/>
            <person name="Arachchi H.M."/>
            <person name="Berlin A.M."/>
            <person name="Chapman S.B."/>
            <person name="Gainer-Dewar J."/>
            <person name="Goldberg J."/>
            <person name="Griggs A."/>
            <person name="Gujja S."/>
            <person name="Hansen M."/>
            <person name="Howarth C."/>
            <person name="Imamovic A."/>
            <person name="Ireland A."/>
            <person name="Larimer J."/>
            <person name="McCowan C."/>
            <person name="Murphy C."/>
            <person name="Pearson M."/>
            <person name="Poon T.W."/>
            <person name="Priest M."/>
            <person name="Roberts A."/>
            <person name="Saif S."/>
            <person name="Shea T."/>
            <person name="Sisk P."/>
            <person name="Sykes S."/>
            <person name="Wortman J."/>
            <person name="Nusbaum C."/>
            <person name="Birren B."/>
        </authorList>
    </citation>
    <scope>NUCLEOTIDE SEQUENCE [LARGE SCALE GENOMIC DNA]</scope>
    <source>
        <strain evidence="17">A-37</strain>
    </source>
</reference>
<dbReference type="GO" id="GO:0005524">
    <property type="term" value="F:ATP binding"/>
    <property type="evidence" value="ECO:0007669"/>
    <property type="project" value="UniProtKB-KW"/>
</dbReference>
<dbReference type="SMART" id="SM00382">
    <property type="entry name" value="AAA"/>
    <property type="match status" value="2"/>
</dbReference>
<dbReference type="PROSITE" id="PS51192">
    <property type="entry name" value="HELICASE_ATP_BIND_1"/>
    <property type="match status" value="2"/>
</dbReference>
<accession>A0A182M3Z2</accession>
<dbReference type="Gene3D" id="1.10.150.20">
    <property type="entry name" value="5' to 3' exonuclease, C-terminal subdomain"/>
    <property type="match status" value="1"/>
</dbReference>
<dbReference type="CDD" id="cd18795">
    <property type="entry name" value="SF2_C_Ski2"/>
    <property type="match status" value="2"/>
</dbReference>
<proteinExistence type="predicted"/>
<sequence>MTELPRLSRAMRANTDLDVPRNLTLGPKERAAIQLFRKKEVTSGVSWKELKLFINSNVDPKISGVLSKQLRDLWEMSREMVGSEENAELVDEAAILVLRLFLDQKVVMMKHLSKLKKMFGQVPNALINKMCALVHDISSNLNTECRQYLEEQEITKNGHAERCWGDDIECKLSLERTTHDHSKLMDLSPVNPLDSQVAQSFTMNYDAIQKSTEPVAGCSGTSSAKQQPEKYTRSWLAQHVPPDLVDNLMELLKSAKTNDELQMDLFDFLGVEYLDVIPEMLQNRKHLIESVKALKQIKVMKKIQQNMEQMQHAPSYLIPVTIQTESQKQMRKQVSKEQKKLKKFLNETAVDKKGDCVEVDPIQLRMNYQKSLMLAAQMPQMLMEKIKAKGVLPISKPAQKQVKYPNVYDSYSEARNHVGFIAGNKIVLPENVERSDNKLYEEVKIPATDPPPLSIGSERIKISSLDEIGQIAFKGCTELNRIQSVVYSAAYNSNENLLVCAPTGAGKTNVAMLTIVYTIRQFVDQGVIHRDQFKIVYVAPMKALAAEMTANFGRRLQPLGISVRELTGDMQLTKTELQQTQMIVTTPEKWDVVTRKGAGDVAFISLVKLLIIDEVHLLHGERGPVVEALVARTLRLVESSQSMIRIVGLSATLPNYIDVARFLRVNPMIGLFFFDSRFRPVPLNTNFIGVKALNALKQLSDMDMICYERCIDMVRQGHQVMVFVHARNATVRTATLIKDLAQQKGHINLLVPESNPEYGSALKTVSKSRNKQLVDLFQNGLAMHHAGMLRQDRNLVEKYFADGLIKVLVCTATLAWGVNLPAHAVIIKGTEIYDSKHGTFVDLGILDVLQIFGRAGRPQYDKSGVGTIITTHDKLNHYLSLLTNQFPIESNFIQCLADNLNAEVTLGTISNVDEAIVWLSYTYLFVRMRMNPQCYGLNYDDLREDPSLERKRRQLIHTAAMALDKARMVRYNDRTGDLNVTDLGRTASHFYIKYDTVEVFNEMLKPIMTDADILQMMSNAHEFQQLKVRDDEMDELDDLTQVCCEVPVRGGSENIHGKVNILMQTYLSKGMVRSFSLMSDMSYITQNAVRIARALFTMVLRANNPILAGRMLNVSKMFEKQMWESQTPMYQFNILPLDVVDKIEKRGLSVLALRDMEEKEIGDFLRNHRYAKIVKRCAEEFPMLEIEATLQPITRTVLRIRVFIRASFRWNDRVHGKTAESFWIWIEDPESNYIYHSEYFQITKRQTMRQEDQELIMTIPLKDPLPPQYYIRVASDTWLGSNNLVPLSFKHLILPEVHPPHTELLPLQPLPVTVLNNRKFESLYSFTHYNPIQTQIFHCLYHTDNNVLLGAPTGSGKTIAAEMAMFRVFRLLPTGKVVYIAPLKALVKERMDDWKVRIEQRLGKKVVELTGDVTPDVRAIKESTVIVTTPEKWDGISRSWQTRDYVRDVALIVIDEIHLLGEDRGPVLEVIVSRMNFISSHTERTVRIVGLSTALANARDLANWLGIDTMGLYNFKPSVRPVPLSVHIQGFPGRHYCPRMATMNRPAYQAIRQYSPCTPALIFVASRRQTRLTALDLITFLASEDNSKQFLHTSEEEMEQILQNVRDSNLRLTLAFGIGMHHAGLHERDRKTAEELFLNRKIQILIATATLAWGVNLPAHLVIIKGTEFYDGKLKRYVDMPITDVLQMMGRAGRPQFGNEGIACVFVQDTRKNFYKKFLYDPFPVESSLLAVLPDHINAEIVSGTLRTKQSILDYLTWTYFYRRLLRNPTYYGLENTEIDNVNYFLSELIESVLDKLIRAGCVIVEEDNRSLVATSMGRISSYYYLSHITMRHFADTLRYDMSMEELLRAMADAAEFEEHPVRHNEDLYNADLAKLCPLKVDPLSVDNPHTKVFLLLQAHLSRLPLPNSDYGTDTKSVLDQSIRILQAMIDISAERGWLATTLRIQQLMQCIIQARWLDDPVVMMLPHVETYNAGVFNQIKTEFPFLTLPALKEKCNRKYENLAAPLRQEFEEPEIEQIYKVISELPSLNVQISVRGPYGQQGDVDRPVQQPPSRDQWMELYADQEYVICVQLIRLGSFETLHINCPKFPKGKDEGWFLTLGHQAEGELMALKRCVYRSNRSTHQLCFYAPSRVGRCIYTVYLLSDGYIGLDQQYNIQFEVVSPPKDEKDGMQQVFSKGEGFW</sequence>
<dbReference type="FunFam" id="1.10.3380.10:FF:000001">
    <property type="entry name" value="U5 small nuclear ribonucleoprotein helicase"/>
    <property type="match status" value="1"/>
</dbReference>
<comment type="subcellular location">
    <subcellularLocation>
        <location evidence="2">Cytoplasm</location>
        <location evidence="2">Cytosol</location>
    </subcellularLocation>
    <subcellularLocation>
        <location evidence="1">Nucleus speckle</location>
    </subcellularLocation>
</comment>
<evidence type="ECO:0000256" key="9">
    <source>
        <dbReference type="ARBA" id="ARBA00022840"/>
    </source>
</evidence>
<dbReference type="InterPro" id="IPR027417">
    <property type="entry name" value="P-loop_NTPase"/>
</dbReference>
<evidence type="ECO:0000256" key="6">
    <source>
        <dbReference type="ARBA" id="ARBA00022763"/>
    </source>
</evidence>
<dbReference type="FunFam" id="1.10.10.10:FF:000012">
    <property type="entry name" value="U5 small nuclear ribonucleoprotein helicase"/>
    <property type="match status" value="1"/>
</dbReference>
<evidence type="ECO:0000256" key="1">
    <source>
        <dbReference type="ARBA" id="ARBA00004324"/>
    </source>
</evidence>
<name>A0A182M3Z2_9DIPT</name>
<comment type="function">
    <text evidence="13">Catalyzes the ATP-dependent unwinding of U4/U6 RNA duplices, an essential step in the assembly of a catalytically active spliceosome. Plays a role in pre-mRNA splicing.</text>
</comment>
<evidence type="ECO:0000259" key="14">
    <source>
        <dbReference type="PROSITE" id="PS51192"/>
    </source>
</evidence>
<evidence type="ECO:0000256" key="11">
    <source>
        <dbReference type="ARBA" id="ARBA00023235"/>
    </source>
</evidence>
<dbReference type="PANTHER" id="PTHR47961">
    <property type="entry name" value="DNA POLYMERASE THETA, PUTATIVE (AFU_ORTHOLOGUE AFUA_1G05260)-RELATED"/>
    <property type="match status" value="1"/>
</dbReference>
<evidence type="ECO:0000313" key="17">
    <source>
        <dbReference type="Proteomes" id="UP000075883"/>
    </source>
</evidence>
<dbReference type="Proteomes" id="UP000075883">
    <property type="component" value="Unassembled WGS sequence"/>
</dbReference>
<dbReference type="FunFam" id="3.40.50.300:FF:000198">
    <property type="entry name" value="Activating signal cointegrator 1 complex subunit"/>
    <property type="match status" value="1"/>
</dbReference>
<dbReference type="GO" id="GO:0004386">
    <property type="term" value="F:helicase activity"/>
    <property type="evidence" value="ECO:0007669"/>
    <property type="project" value="UniProtKB-KW"/>
</dbReference>
<evidence type="ECO:0000256" key="10">
    <source>
        <dbReference type="ARBA" id="ARBA00023204"/>
    </source>
</evidence>
<evidence type="ECO:0000259" key="15">
    <source>
        <dbReference type="PROSITE" id="PS51194"/>
    </source>
</evidence>
<dbReference type="STRING" id="139723.A0A182M3Z2"/>
<dbReference type="FunFam" id="3.40.50.300:FF:000062">
    <property type="entry name" value="U5 small nuclear ribonucleoprotein helicase"/>
    <property type="match status" value="1"/>
</dbReference>
<dbReference type="FunFam" id="3.40.50.300:FF:000102">
    <property type="entry name" value="RNA helicase, activating signal cointegrator 1"/>
    <property type="match status" value="1"/>
</dbReference>
<dbReference type="FunFam" id="3.40.50.300:FF:000231">
    <property type="entry name" value="Activating signal cointegrator 1 complex subunit 3"/>
    <property type="match status" value="1"/>
</dbReference>
<dbReference type="FunFam" id="2.60.40.150:FF:000004">
    <property type="entry name" value="RNA helicase, activating signal cointegrator 1"/>
    <property type="match status" value="1"/>
</dbReference>
<feature type="domain" description="Helicase ATP-binding" evidence="14">
    <location>
        <begin position="488"/>
        <end position="671"/>
    </location>
</feature>
<dbReference type="CDD" id="cd18022">
    <property type="entry name" value="DEXHc_ASCC3_2"/>
    <property type="match status" value="1"/>
</dbReference>
<dbReference type="SUPFAM" id="SSF158702">
    <property type="entry name" value="Sec63 N-terminal domain-like"/>
    <property type="match status" value="2"/>
</dbReference>
<dbReference type="Gene3D" id="1.10.10.10">
    <property type="entry name" value="Winged helix-like DNA-binding domain superfamily/Winged helix DNA-binding domain"/>
    <property type="match status" value="2"/>
</dbReference>
<keyword evidence="9" id="KW-0067">ATP-binding</keyword>
<dbReference type="InterPro" id="IPR014756">
    <property type="entry name" value="Ig_E-set"/>
</dbReference>
<dbReference type="Pfam" id="PF00271">
    <property type="entry name" value="Helicase_C"/>
    <property type="match status" value="2"/>
</dbReference>
<protein>
    <recommendedName>
        <fullName evidence="18">Activating signal cointegrator 1 complex subunit 3</fullName>
    </recommendedName>
</protein>
<dbReference type="InterPro" id="IPR050474">
    <property type="entry name" value="Hel308_SKI2-like"/>
</dbReference>
<keyword evidence="11" id="KW-0413">Isomerase</keyword>
<keyword evidence="6" id="KW-0227">DNA damage</keyword>
<dbReference type="VEuPathDB" id="VectorBase:ACUA008875"/>
<dbReference type="GO" id="GO:0003676">
    <property type="term" value="F:nucleic acid binding"/>
    <property type="evidence" value="ECO:0007669"/>
    <property type="project" value="InterPro"/>
</dbReference>
<dbReference type="SUPFAM" id="SSF52540">
    <property type="entry name" value="P-loop containing nucleoside triphosphate hydrolases"/>
    <property type="match status" value="4"/>
</dbReference>
<dbReference type="FunFam" id="1.10.150.20:FF:000004">
    <property type="entry name" value="U5 small nuclear ribonucleoprotein helicase"/>
    <property type="match status" value="1"/>
</dbReference>
<dbReference type="Gene3D" id="1.10.3380.10">
    <property type="entry name" value="Sec63 N-terminal domain-like domain"/>
    <property type="match status" value="2"/>
</dbReference>
<dbReference type="Gene3D" id="3.40.50.300">
    <property type="entry name" value="P-loop containing nucleotide triphosphate hydrolases"/>
    <property type="match status" value="4"/>
</dbReference>
<dbReference type="InterPro" id="IPR003593">
    <property type="entry name" value="AAA+_ATPase"/>
</dbReference>
<evidence type="ECO:0000256" key="5">
    <source>
        <dbReference type="ARBA" id="ARBA00022741"/>
    </source>
</evidence>
<dbReference type="EMBL" id="AXCM01002705">
    <property type="status" value="NOT_ANNOTATED_CDS"/>
    <property type="molecule type" value="Genomic_DNA"/>
</dbReference>
<dbReference type="InterPro" id="IPR014001">
    <property type="entry name" value="Helicase_ATP-bd"/>
</dbReference>
<dbReference type="GO" id="GO:0032991">
    <property type="term" value="C:protein-containing complex"/>
    <property type="evidence" value="ECO:0007669"/>
    <property type="project" value="UniProtKB-ARBA"/>
</dbReference>
<evidence type="ECO:0000256" key="3">
    <source>
        <dbReference type="ARBA" id="ARBA00022490"/>
    </source>
</evidence>
<keyword evidence="10" id="KW-0234">DNA repair</keyword>
<dbReference type="Pfam" id="PF23445">
    <property type="entry name" value="WHD_SNRNP200"/>
    <property type="match status" value="2"/>
</dbReference>
<keyword evidence="7" id="KW-0378">Hydrolase</keyword>
<dbReference type="SMART" id="SM00490">
    <property type="entry name" value="HELICc"/>
    <property type="match status" value="2"/>
</dbReference>
<dbReference type="Pfam" id="PF02889">
    <property type="entry name" value="Sec63"/>
    <property type="match status" value="2"/>
</dbReference>
<keyword evidence="12" id="KW-0539">Nucleus</keyword>
<dbReference type="InterPro" id="IPR011545">
    <property type="entry name" value="DEAD/DEAH_box_helicase_dom"/>
</dbReference>
<dbReference type="EnsemblMetazoa" id="ACUA008875-RA">
    <property type="protein sequence ID" value="ACUA008875-PA"/>
    <property type="gene ID" value="ACUA008875"/>
</dbReference>
<dbReference type="InterPro" id="IPR058856">
    <property type="entry name" value="ASCC3_N"/>
</dbReference>